<organism evidence="4 5">
    <name type="scientific">Microthyrium microscopicum</name>
    <dbReference type="NCBI Taxonomy" id="703497"/>
    <lineage>
        <taxon>Eukaryota</taxon>
        <taxon>Fungi</taxon>
        <taxon>Dikarya</taxon>
        <taxon>Ascomycota</taxon>
        <taxon>Pezizomycotina</taxon>
        <taxon>Dothideomycetes</taxon>
        <taxon>Dothideomycetes incertae sedis</taxon>
        <taxon>Microthyriales</taxon>
        <taxon>Microthyriaceae</taxon>
        <taxon>Microthyrium</taxon>
    </lineage>
</organism>
<evidence type="ECO:0000256" key="3">
    <source>
        <dbReference type="SAM" id="Phobius"/>
    </source>
</evidence>
<feature type="compositionally biased region" description="Polar residues" evidence="2">
    <location>
        <begin position="79"/>
        <end position="93"/>
    </location>
</feature>
<keyword evidence="3" id="KW-0472">Membrane</keyword>
<evidence type="ECO:0000313" key="4">
    <source>
        <dbReference type="EMBL" id="KAF2669426.1"/>
    </source>
</evidence>
<feature type="region of interest" description="Disordered" evidence="2">
    <location>
        <begin position="121"/>
        <end position="147"/>
    </location>
</feature>
<dbReference type="Proteomes" id="UP000799302">
    <property type="component" value="Unassembled WGS sequence"/>
</dbReference>
<keyword evidence="3" id="KW-1133">Transmembrane helix</keyword>
<sequence length="589" mass="65930">MPKPSAVKATQVHDNMSASFLVLLLVATVMSKNHLQAALLAIIALLALLYMVLSASPKATSPPVDSKPSSPESDAKPPSSVSNNAATDSTPSPGSGKAVIDPDLYWYANPYSEYYNFDTPLPKLEDKDSKHSRSGSNDSGYKSEDDKPVLGVDVISFQDHLNAMEEQRNETSTLTEELETRVHALEQELQEERANTEKGERNQVVLRKSHNKLISEHRLLKKEFRASQMSTFQLKKDLEAMEYKWKGELEAKNLELEQNLGAEEQDFNKELEAAKTLSNSLLRATAAANSKLMKQKDQMAEYSKAKDASERELSRANAAIELLQKQNNLAHSEYYTLHGTALEKERIIHHLNAKIVEHQASKAQLETSLKELSNEYAKLLHSARDESLVVKKKDKWLVEGKTMLSEKGVLAGSSLLAGFQRNQLRDENDLLRMANSWPPYPSTFYEPTLEPEHVATPPNLLPFDPVSFQEGFHAQLALPPQVDLLQKLHRVVDSEELSLQHEVLMSPAKFVPKEEFLKQNDVFLDSPPKKIPAHGKGKAYQLPTPPPWPMYPKCLTRVASAIIDMKDGLIAKRLARLASIFVGKDQFLV</sequence>
<evidence type="ECO:0000256" key="2">
    <source>
        <dbReference type="SAM" id="MobiDB-lite"/>
    </source>
</evidence>
<evidence type="ECO:0000313" key="5">
    <source>
        <dbReference type="Proteomes" id="UP000799302"/>
    </source>
</evidence>
<keyword evidence="5" id="KW-1185">Reference proteome</keyword>
<dbReference type="AlphaFoldDB" id="A0A6A6UCR0"/>
<accession>A0A6A6UCR0</accession>
<dbReference type="EMBL" id="MU004235">
    <property type="protein sequence ID" value="KAF2669426.1"/>
    <property type="molecule type" value="Genomic_DNA"/>
</dbReference>
<keyword evidence="1" id="KW-0175">Coiled coil</keyword>
<feature type="region of interest" description="Disordered" evidence="2">
    <location>
        <begin position="59"/>
        <end position="96"/>
    </location>
</feature>
<name>A0A6A6UCR0_9PEZI</name>
<protein>
    <submittedName>
        <fullName evidence="4">Uncharacterized protein</fullName>
    </submittedName>
</protein>
<feature type="coiled-coil region" evidence="1">
    <location>
        <begin position="292"/>
        <end position="382"/>
    </location>
</feature>
<feature type="transmembrane region" description="Helical" evidence="3">
    <location>
        <begin position="37"/>
        <end position="53"/>
    </location>
</feature>
<feature type="coiled-coil region" evidence="1">
    <location>
        <begin position="161"/>
        <end position="202"/>
    </location>
</feature>
<evidence type="ECO:0000256" key="1">
    <source>
        <dbReference type="SAM" id="Coils"/>
    </source>
</evidence>
<proteinExistence type="predicted"/>
<gene>
    <name evidence="4" type="ORF">BT63DRAFT_455410</name>
</gene>
<keyword evidence="3" id="KW-0812">Transmembrane</keyword>
<reference evidence="4" key="1">
    <citation type="journal article" date="2020" name="Stud. Mycol.">
        <title>101 Dothideomycetes genomes: a test case for predicting lifestyles and emergence of pathogens.</title>
        <authorList>
            <person name="Haridas S."/>
            <person name="Albert R."/>
            <person name="Binder M."/>
            <person name="Bloem J."/>
            <person name="Labutti K."/>
            <person name="Salamov A."/>
            <person name="Andreopoulos B."/>
            <person name="Baker S."/>
            <person name="Barry K."/>
            <person name="Bills G."/>
            <person name="Bluhm B."/>
            <person name="Cannon C."/>
            <person name="Castanera R."/>
            <person name="Culley D."/>
            <person name="Daum C."/>
            <person name="Ezra D."/>
            <person name="Gonzalez J."/>
            <person name="Henrissat B."/>
            <person name="Kuo A."/>
            <person name="Liang C."/>
            <person name="Lipzen A."/>
            <person name="Lutzoni F."/>
            <person name="Magnuson J."/>
            <person name="Mondo S."/>
            <person name="Nolan M."/>
            <person name="Ohm R."/>
            <person name="Pangilinan J."/>
            <person name="Park H.-J."/>
            <person name="Ramirez L."/>
            <person name="Alfaro M."/>
            <person name="Sun H."/>
            <person name="Tritt A."/>
            <person name="Yoshinaga Y."/>
            <person name="Zwiers L.-H."/>
            <person name="Turgeon B."/>
            <person name="Goodwin S."/>
            <person name="Spatafora J."/>
            <person name="Crous P."/>
            <person name="Grigoriev I."/>
        </authorList>
    </citation>
    <scope>NUCLEOTIDE SEQUENCE</scope>
    <source>
        <strain evidence="4">CBS 115976</strain>
    </source>
</reference>